<dbReference type="Pfam" id="PF08538">
    <property type="entry name" value="DUF1749"/>
    <property type="match status" value="1"/>
</dbReference>
<dbReference type="InterPro" id="IPR013744">
    <property type="entry name" value="SidJ"/>
</dbReference>
<dbReference type="AlphaFoldDB" id="K0KNE8"/>
<dbReference type="Gene3D" id="3.40.50.1820">
    <property type="entry name" value="alpha/beta hydrolase"/>
    <property type="match status" value="1"/>
</dbReference>
<comment type="caution">
    <text evidence="1">The sequence shown here is derived from an EMBL/GenBank/DDBJ whole genome shotgun (WGS) entry which is preliminary data.</text>
</comment>
<name>K0KNE8_WICCF</name>
<organism evidence="1 2">
    <name type="scientific">Wickerhamomyces ciferrii (strain ATCC 14091 / BCRC 22168 / CBS 111 / JCM 3599 / NBRC 0793 / NRRL Y-1031 F-60-10)</name>
    <name type="common">Yeast</name>
    <name type="synonym">Pichia ciferrii</name>
    <dbReference type="NCBI Taxonomy" id="1206466"/>
    <lineage>
        <taxon>Eukaryota</taxon>
        <taxon>Fungi</taxon>
        <taxon>Dikarya</taxon>
        <taxon>Ascomycota</taxon>
        <taxon>Saccharomycotina</taxon>
        <taxon>Saccharomycetes</taxon>
        <taxon>Phaffomycetales</taxon>
        <taxon>Wickerhamomycetaceae</taxon>
        <taxon>Wickerhamomyces</taxon>
    </lineage>
</organism>
<reference evidence="1 2" key="1">
    <citation type="journal article" date="2012" name="Eukaryot. Cell">
        <title>Draft genome sequence of Wickerhamomyces ciferrii NRRL Y-1031 F-60-10.</title>
        <authorList>
            <person name="Schneider J."/>
            <person name="Andrea H."/>
            <person name="Blom J."/>
            <person name="Jaenicke S."/>
            <person name="Ruckert C."/>
            <person name="Schorsch C."/>
            <person name="Szczepanowski R."/>
            <person name="Farwick M."/>
            <person name="Goesmann A."/>
            <person name="Puhler A."/>
            <person name="Schaffer S."/>
            <person name="Tauch A."/>
            <person name="Kohler T."/>
            <person name="Brinkrolf K."/>
        </authorList>
    </citation>
    <scope>NUCLEOTIDE SEQUENCE [LARGE SCALE GENOMIC DNA]</scope>
    <source>
        <strain evidence="2">ATCC 14091 / BCRC 22168 / CBS 111 / JCM 3599 / NBRC 0793 / NRRL Y-1031 F-60-10</strain>
    </source>
</reference>
<dbReference type="HOGENOM" id="CLU_049633_3_0_1"/>
<keyword evidence="2" id="KW-1185">Reference proteome</keyword>
<dbReference type="PANTHER" id="PTHR31591:SF1">
    <property type="entry name" value="UPF0613 PROTEIN PB24D3.06C"/>
    <property type="match status" value="1"/>
</dbReference>
<sequence>MSSYSGKLHKYNERLTAFEFTSNPTDNVIIFIGGLGDGYLTVPYVPQLIKSLPNNWSLFQVLISSSHQGWGTGSLDRDVDELKQFVDYLRGLGKKKIVLLGHSTGTQDSFHYAIKQKSYGIDAIILQAPVSDREAAYKKAKKIGLDLDSYNKEAQEIFETEGADALLPKRFSNFLFNASSLSAYRWLSLTIPNGDDDYYSTDLKDERLSQTFGKLTKPTLILYSGNDEFYPEGIQFENVLKRWESFTKPGIWSKYSLIIDGATHNIGEGSKEGGVEVLIKQVNSFINEL</sequence>
<protein>
    <submittedName>
        <fullName evidence="1">Uncharacterized protein</fullName>
    </submittedName>
</protein>
<proteinExistence type="predicted"/>
<evidence type="ECO:0000313" key="1">
    <source>
        <dbReference type="EMBL" id="CCH42914.1"/>
    </source>
</evidence>
<evidence type="ECO:0000313" key="2">
    <source>
        <dbReference type="Proteomes" id="UP000009328"/>
    </source>
</evidence>
<dbReference type="PANTHER" id="PTHR31591">
    <property type="entry name" value="UPF0613 PROTEIN PB24D3.06C"/>
    <property type="match status" value="1"/>
</dbReference>
<accession>K0KNE8</accession>
<dbReference type="InParanoid" id="K0KNE8"/>
<dbReference type="EMBL" id="CAIF01000057">
    <property type="protein sequence ID" value="CCH42914.1"/>
    <property type="molecule type" value="Genomic_DNA"/>
</dbReference>
<dbReference type="SUPFAM" id="SSF53474">
    <property type="entry name" value="alpha/beta-Hydrolases"/>
    <property type="match status" value="1"/>
</dbReference>
<dbReference type="eggNOG" id="KOG4840">
    <property type="taxonomic scope" value="Eukaryota"/>
</dbReference>
<dbReference type="InterPro" id="IPR029058">
    <property type="entry name" value="AB_hydrolase_fold"/>
</dbReference>
<gene>
    <name evidence="1" type="ORF">BN7_2460</name>
</gene>
<dbReference type="Proteomes" id="UP000009328">
    <property type="component" value="Unassembled WGS sequence"/>
</dbReference>